<dbReference type="InterPro" id="IPR043741">
    <property type="entry name" value="DUF5686"/>
</dbReference>
<name>A0A239B612_9BACT</name>
<evidence type="ECO:0000313" key="2">
    <source>
        <dbReference type="EMBL" id="SNS02673.1"/>
    </source>
</evidence>
<dbReference type="AlphaFoldDB" id="A0A239B612"/>
<evidence type="ECO:0000256" key="1">
    <source>
        <dbReference type="SAM" id="SignalP"/>
    </source>
</evidence>
<proteinExistence type="predicted"/>
<dbReference type="Gene3D" id="2.60.40.1120">
    <property type="entry name" value="Carboxypeptidase-like, regulatory domain"/>
    <property type="match status" value="1"/>
</dbReference>
<dbReference type="Proteomes" id="UP000198480">
    <property type="component" value="Unassembled WGS sequence"/>
</dbReference>
<reference evidence="3" key="1">
    <citation type="submission" date="2017-06" db="EMBL/GenBank/DDBJ databases">
        <authorList>
            <person name="Varghese N."/>
            <person name="Submissions S."/>
        </authorList>
    </citation>
    <scope>NUCLEOTIDE SEQUENCE [LARGE SCALE GENOMIC DNA]</scope>
    <source>
        <strain evidence="3">5C</strain>
    </source>
</reference>
<protein>
    <submittedName>
        <fullName evidence="2">CarboxypepD_reg-like domain-containing protein</fullName>
    </submittedName>
</protein>
<organism evidence="2 3">
    <name type="scientific">Belliella buryatensis</name>
    <dbReference type="NCBI Taxonomy" id="1500549"/>
    <lineage>
        <taxon>Bacteria</taxon>
        <taxon>Pseudomonadati</taxon>
        <taxon>Bacteroidota</taxon>
        <taxon>Cytophagia</taxon>
        <taxon>Cytophagales</taxon>
        <taxon>Cyclobacteriaceae</taxon>
        <taxon>Belliella</taxon>
    </lineage>
</organism>
<dbReference type="Pfam" id="PF18939">
    <property type="entry name" value="DUF5686"/>
    <property type="match status" value="1"/>
</dbReference>
<dbReference type="SUPFAM" id="SSF49464">
    <property type="entry name" value="Carboxypeptidase regulatory domain-like"/>
    <property type="match status" value="1"/>
</dbReference>
<evidence type="ECO:0000313" key="3">
    <source>
        <dbReference type="Proteomes" id="UP000198480"/>
    </source>
</evidence>
<dbReference type="InterPro" id="IPR008969">
    <property type="entry name" value="CarboxyPept-like_regulatory"/>
</dbReference>
<sequence length="880" mass="101613">MQQLFPKTIFFLTLLSSLTQLSLMAQGIRGTVKGDSGEALAYASVYIRNIGDGIPTNQQGEYEYKLSPGAYDVVVQFMGYASQVKTVEIKDAWVTLDFVLEQQTYALQEVTINSKAEDPALTVMRKAISKAKYHRLQVDEYSMMVYLKGTGQLTNAPFFIKKELEKEGLKLNEAYTTESVSEITFRQPNTVEERVISIRTNGDNNQTSPAPYIVSSFYEEKINEAISPLAPSAFAYYRFRFEGSFIENGYTINKIRVTPRSRGERVFEGFIFIIEDHWAIHSLDLKTSLLGFDIAVRQLYTEVATHVWMPTTHTYVFGGKFFGFAGEYKYIASARDHKVKLNPDLIVETKIIDEKIEEAPEINISLDKNLSALDQMAQSEELSRKDFRKLVNAYEKEATKERDNVEVISERNYKIDSLAKKRDLSYWDSIRPVKLTDAELKGYQRDDSLAVVEAAKLSEDDSIAQRAKRKFKPGEILTGGRYFFGKGRSAGFKTNFTKFSFNTVEGYKVGLGGFYRIQKSEKMADSVTYYNRSWNFEPELRYGFSSNQLYSVMDIRRSVNKGRPGYTLGLRGGSYIFQYNGDNPINEQVNALYSLFFRQNYMKLYEQDFATLYFAHRVSDAFTYRSNLTYADRRTLENNSDFSFYNRPERTYTSNIPNNLEADDPAFENHRAMIWNNTIRWRPGLKYRIRNGRKIPIYETAPVINLGYTKGIRHGYEGNQPDFDLVELGLEHFFNFGVSGKLDFNVRAGSFLNSNQVYFQDFMHFGGNRTIFANMGVASNYRFLDYYQYSTQSEYFSGIVHYQFRKFLLTQLPMLRFSGLRENIFFNYLKTANSPHYWEVGYSLDNLFRIFRLEMGAGFENDSYKRGGVRFGIASFININ</sequence>
<accession>A0A239B612</accession>
<dbReference type="Pfam" id="PF13715">
    <property type="entry name" value="CarbopepD_reg_2"/>
    <property type="match status" value="1"/>
</dbReference>
<keyword evidence="3" id="KW-1185">Reference proteome</keyword>
<dbReference type="EMBL" id="FZOK01000002">
    <property type="protein sequence ID" value="SNS02673.1"/>
    <property type="molecule type" value="Genomic_DNA"/>
</dbReference>
<gene>
    <name evidence="2" type="ORF">SAMN06295967_102115</name>
</gene>
<feature type="signal peptide" evidence="1">
    <location>
        <begin position="1"/>
        <end position="25"/>
    </location>
</feature>
<keyword evidence="1" id="KW-0732">Signal</keyword>
<feature type="chain" id="PRO_5013257989" evidence="1">
    <location>
        <begin position="26"/>
        <end position="880"/>
    </location>
</feature>
<dbReference type="OrthoDB" id="983143at2"/>